<dbReference type="CDD" id="cd00096">
    <property type="entry name" value="Ig"/>
    <property type="match status" value="1"/>
</dbReference>
<dbReference type="PROSITE" id="PS50835">
    <property type="entry name" value="IG_LIKE"/>
    <property type="match status" value="2"/>
</dbReference>
<proteinExistence type="predicted"/>
<dbReference type="SMART" id="SM00409">
    <property type="entry name" value="IG"/>
    <property type="match status" value="2"/>
</dbReference>
<keyword evidence="4" id="KW-1185">Reference proteome</keyword>
<dbReference type="SUPFAM" id="SSF48726">
    <property type="entry name" value="Immunoglobulin"/>
    <property type="match status" value="2"/>
</dbReference>
<accession>A0AAV4BFB1</accession>
<dbReference type="AlphaFoldDB" id="A0AAV4BFB1"/>
<gene>
    <name evidence="3" type="ORF">PoB_004479800</name>
</gene>
<sequence length="217" mass="24916">MLATMFVLVPLLLPAPAQSTKPFTVKINSRWTTNVWFDSGKSVRFPCNYTGQKPIFRWYHNDVEITDTIVTDARISTYMASDGESFLDIDNIKYEDAGTIKCVGELNGYSDSAELKFEVYEPMTLKADAIQYGELGRNAEIDCKTAERSGPTGRIWSFKNHTTIPQSEKFDFSGSKLLITPMMDEDLTDYICQVYNRETNRVNRFRITLRCWMSTIY</sequence>
<dbReference type="InterPro" id="IPR013098">
    <property type="entry name" value="Ig_I-set"/>
</dbReference>
<dbReference type="Proteomes" id="UP000735302">
    <property type="component" value="Unassembled WGS sequence"/>
</dbReference>
<dbReference type="EMBL" id="BLXT01004946">
    <property type="protein sequence ID" value="GFO18293.1"/>
    <property type="molecule type" value="Genomic_DNA"/>
</dbReference>
<dbReference type="InterPro" id="IPR013151">
    <property type="entry name" value="Immunoglobulin_dom"/>
</dbReference>
<reference evidence="3 4" key="1">
    <citation type="journal article" date="2021" name="Elife">
        <title>Chloroplast acquisition without the gene transfer in kleptoplastic sea slugs, Plakobranchus ocellatus.</title>
        <authorList>
            <person name="Maeda T."/>
            <person name="Takahashi S."/>
            <person name="Yoshida T."/>
            <person name="Shimamura S."/>
            <person name="Takaki Y."/>
            <person name="Nagai Y."/>
            <person name="Toyoda A."/>
            <person name="Suzuki Y."/>
            <person name="Arimoto A."/>
            <person name="Ishii H."/>
            <person name="Satoh N."/>
            <person name="Nishiyama T."/>
            <person name="Hasebe M."/>
            <person name="Maruyama T."/>
            <person name="Minagawa J."/>
            <person name="Obokata J."/>
            <person name="Shigenobu S."/>
        </authorList>
    </citation>
    <scope>NUCLEOTIDE SEQUENCE [LARGE SCALE GENOMIC DNA]</scope>
</reference>
<comment type="caution">
    <text evidence="3">The sequence shown here is derived from an EMBL/GenBank/DDBJ whole genome shotgun (WGS) entry which is preliminary data.</text>
</comment>
<feature type="signal peptide" evidence="1">
    <location>
        <begin position="1"/>
        <end position="19"/>
    </location>
</feature>
<dbReference type="InterPro" id="IPR036179">
    <property type="entry name" value="Ig-like_dom_sf"/>
</dbReference>
<protein>
    <submittedName>
        <fullName evidence="3">Ncam-related adhesion molecule</fullName>
    </submittedName>
</protein>
<name>A0AAV4BFB1_9GAST</name>
<dbReference type="Gene3D" id="2.60.40.10">
    <property type="entry name" value="Immunoglobulins"/>
    <property type="match status" value="2"/>
</dbReference>
<dbReference type="InterPro" id="IPR007110">
    <property type="entry name" value="Ig-like_dom"/>
</dbReference>
<evidence type="ECO:0000256" key="1">
    <source>
        <dbReference type="SAM" id="SignalP"/>
    </source>
</evidence>
<dbReference type="Pfam" id="PF00047">
    <property type="entry name" value="ig"/>
    <property type="match status" value="1"/>
</dbReference>
<evidence type="ECO:0000313" key="4">
    <source>
        <dbReference type="Proteomes" id="UP000735302"/>
    </source>
</evidence>
<organism evidence="3 4">
    <name type="scientific">Plakobranchus ocellatus</name>
    <dbReference type="NCBI Taxonomy" id="259542"/>
    <lineage>
        <taxon>Eukaryota</taxon>
        <taxon>Metazoa</taxon>
        <taxon>Spiralia</taxon>
        <taxon>Lophotrochozoa</taxon>
        <taxon>Mollusca</taxon>
        <taxon>Gastropoda</taxon>
        <taxon>Heterobranchia</taxon>
        <taxon>Euthyneura</taxon>
        <taxon>Panpulmonata</taxon>
        <taxon>Sacoglossa</taxon>
        <taxon>Placobranchoidea</taxon>
        <taxon>Plakobranchidae</taxon>
        <taxon>Plakobranchus</taxon>
    </lineage>
</organism>
<keyword evidence="1" id="KW-0732">Signal</keyword>
<feature type="chain" id="PRO_5043315701" evidence="1">
    <location>
        <begin position="20"/>
        <end position="217"/>
    </location>
</feature>
<dbReference type="Pfam" id="PF07679">
    <property type="entry name" value="I-set"/>
    <property type="match status" value="1"/>
</dbReference>
<evidence type="ECO:0000313" key="3">
    <source>
        <dbReference type="EMBL" id="GFO18293.1"/>
    </source>
</evidence>
<dbReference type="InterPro" id="IPR003599">
    <property type="entry name" value="Ig_sub"/>
</dbReference>
<feature type="domain" description="Ig-like" evidence="2">
    <location>
        <begin position="122"/>
        <end position="208"/>
    </location>
</feature>
<evidence type="ECO:0000259" key="2">
    <source>
        <dbReference type="PROSITE" id="PS50835"/>
    </source>
</evidence>
<feature type="domain" description="Ig-like" evidence="2">
    <location>
        <begin position="22"/>
        <end position="116"/>
    </location>
</feature>
<dbReference type="InterPro" id="IPR013783">
    <property type="entry name" value="Ig-like_fold"/>
</dbReference>